<accession>A0A087SWY1</accession>
<evidence type="ECO:0000256" key="9">
    <source>
        <dbReference type="ARBA" id="ARBA00023180"/>
    </source>
</evidence>
<evidence type="ECO:0000256" key="8">
    <source>
        <dbReference type="ARBA" id="ARBA00023170"/>
    </source>
</evidence>
<evidence type="ECO:0000313" key="14">
    <source>
        <dbReference type="EMBL" id="KFM57370.1"/>
    </source>
</evidence>
<comment type="subcellular location">
    <subcellularLocation>
        <location evidence="1">Membrane</location>
        <topology evidence="1">Multi-pass membrane protein</topology>
    </subcellularLocation>
</comment>
<evidence type="ECO:0000256" key="4">
    <source>
        <dbReference type="ARBA" id="ARBA00022692"/>
    </source>
</evidence>
<keyword evidence="3" id="KW-0813">Transport</keyword>
<dbReference type="FunFam" id="1.10.287.70:FF:000134">
    <property type="entry name" value="Glutamate receptor, ionotropic kainate"/>
    <property type="match status" value="1"/>
</dbReference>
<dbReference type="GO" id="GO:0016020">
    <property type="term" value="C:membrane"/>
    <property type="evidence" value="ECO:0007669"/>
    <property type="project" value="UniProtKB-SubCell"/>
</dbReference>
<organism evidence="14 15">
    <name type="scientific">Stegodyphus mimosarum</name>
    <name type="common">African social velvet spider</name>
    <dbReference type="NCBI Taxonomy" id="407821"/>
    <lineage>
        <taxon>Eukaryota</taxon>
        <taxon>Metazoa</taxon>
        <taxon>Ecdysozoa</taxon>
        <taxon>Arthropoda</taxon>
        <taxon>Chelicerata</taxon>
        <taxon>Arachnida</taxon>
        <taxon>Araneae</taxon>
        <taxon>Araneomorphae</taxon>
        <taxon>Entelegynae</taxon>
        <taxon>Eresoidea</taxon>
        <taxon>Eresidae</taxon>
        <taxon>Stegodyphus</taxon>
    </lineage>
</organism>
<dbReference type="InterPro" id="IPR001320">
    <property type="entry name" value="Iontro_rcpt_C"/>
</dbReference>
<sequence>MPFMNLGISILFRKPTKKVPKLFSFLSPLSLEVWVYMATAFLGVSLFLFIVARFSPYEWTNPHPCNPNPDVLENQFTLLNTLWFTVGCLMQQGCELT</sequence>
<gene>
    <name evidence="14" type="ORF">X975_12849</name>
</gene>
<evidence type="ECO:0000256" key="6">
    <source>
        <dbReference type="ARBA" id="ARBA00023065"/>
    </source>
</evidence>
<keyword evidence="9" id="KW-0325">Glycoprotein</keyword>
<name>A0A087SWY1_STEMI</name>
<evidence type="ECO:0000256" key="3">
    <source>
        <dbReference type="ARBA" id="ARBA00022448"/>
    </source>
</evidence>
<dbReference type="EMBL" id="KK112333">
    <property type="protein sequence ID" value="KFM57370.1"/>
    <property type="molecule type" value="Genomic_DNA"/>
</dbReference>
<evidence type="ECO:0000256" key="5">
    <source>
        <dbReference type="ARBA" id="ARBA00022989"/>
    </source>
</evidence>
<dbReference type="Pfam" id="PF00060">
    <property type="entry name" value="Lig_chan"/>
    <property type="match status" value="1"/>
</dbReference>
<evidence type="ECO:0000259" key="13">
    <source>
        <dbReference type="Pfam" id="PF00060"/>
    </source>
</evidence>
<feature type="domain" description="Ionotropic glutamate receptor C-terminal" evidence="13">
    <location>
        <begin position="30"/>
        <end position="95"/>
    </location>
</feature>
<evidence type="ECO:0000256" key="2">
    <source>
        <dbReference type="ARBA" id="ARBA00008685"/>
    </source>
</evidence>
<keyword evidence="6" id="KW-0406">Ion transport</keyword>
<keyword evidence="7 12" id="KW-0472">Membrane</keyword>
<keyword evidence="10" id="KW-1071">Ligand-gated ion channel</keyword>
<dbReference type="Gene3D" id="1.10.287.70">
    <property type="match status" value="1"/>
</dbReference>
<keyword evidence="5 12" id="KW-1133">Transmembrane helix</keyword>
<comment type="similarity">
    <text evidence="2">Belongs to the glutamate-gated ion channel (TC 1.A.10.1) family.</text>
</comment>
<feature type="transmembrane region" description="Helical" evidence="12">
    <location>
        <begin position="33"/>
        <end position="52"/>
    </location>
</feature>
<dbReference type="Proteomes" id="UP000054359">
    <property type="component" value="Unassembled WGS sequence"/>
</dbReference>
<keyword evidence="15" id="KW-1185">Reference proteome</keyword>
<evidence type="ECO:0000256" key="1">
    <source>
        <dbReference type="ARBA" id="ARBA00004141"/>
    </source>
</evidence>
<evidence type="ECO:0000313" key="15">
    <source>
        <dbReference type="Proteomes" id="UP000054359"/>
    </source>
</evidence>
<proteinExistence type="inferred from homology"/>
<protein>
    <submittedName>
        <fullName evidence="14">Glutamate receptor, ionotropic kainate 2</fullName>
    </submittedName>
</protein>
<dbReference type="GO" id="GO:0015276">
    <property type="term" value="F:ligand-gated monoatomic ion channel activity"/>
    <property type="evidence" value="ECO:0007669"/>
    <property type="project" value="InterPro"/>
</dbReference>
<dbReference type="OrthoDB" id="5984008at2759"/>
<evidence type="ECO:0000256" key="12">
    <source>
        <dbReference type="SAM" id="Phobius"/>
    </source>
</evidence>
<keyword evidence="8 14" id="KW-0675">Receptor</keyword>
<dbReference type="PANTHER" id="PTHR18966">
    <property type="entry name" value="IONOTROPIC GLUTAMATE RECEPTOR"/>
    <property type="match status" value="1"/>
</dbReference>
<keyword evidence="4 12" id="KW-0812">Transmembrane</keyword>
<dbReference type="STRING" id="407821.A0A087SWY1"/>
<keyword evidence="11" id="KW-0407">Ion channel</keyword>
<feature type="non-terminal residue" evidence="14">
    <location>
        <position position="97"/>
    </location>
</feature>
<dbReference type="AlphaFoldDB" id="A0A087SWY1"/>
<evidence type="ECO:0000256" key="7">
    <source>
        <dbReference type="ARBA" id="ARBA00023136"/>
    </source>
</evidence>
<evidence type="ECO:0000256" key="10">
    <source>
        <dbReference type="ARBA" id="ARBA00023286"/>
    </source>
</evidence>
<evidence type="ECO:0000256" key="11">
    <source>
        <dbReference type="ARBA" id="ARBA00023303"/>
    </source>
</evidence>
<dbReference type="InterPro" id="IPR015683">
    <property type="entry name" value="Ionotropic_Glu_rcpt"/>
</dbReference>
<reference evidence="14 15" key="1">
    <citation type="submission" date="2013-11" db="EMBL/GenBank/DDBJ databases">
        <title>Genome sequencing of Stegodyphus mimosarum.</title>
        <authorList>
            <person name="Bechsgaard J."/>
        </authorList>
    </citation>
    <scope>NUCLEOTIDE SEQUENCE [LARGE SCALE GENOMIC DNA]</scope>
</reference>